<dbReference type="PRINTS" id="PR00783">
    <property type="entry name" value="MINTRINSICP"/>
</dbReference>
<dbReference type="EMBL" id="QFDM01000003">
    <property type="protein sequence ID" value="MCM2466970.1"/>
    <property type="molecule type" value="Genomic_DNA"/>
</dbReference>
<comment type="caution">
    <text evidence="9">The sequence shown here is derived from an EMBL/GenBank/DDBJ whole genome shotgun (WGS) entry which is preliminary data.</text>
</comment>
<dbReference type="InterPro" id="IPR023271">
    <property type="entry name" value="Aquaporin-like"/>
</dbReference>
<evidence type="ECO:0000256" key="5">
    <source>
        <dbReference type="ARBA" id="ARBA00022692"/>
    </source>
</evidence>
<feature type="transmembrane region" description="Helical" evidence="8">
    <location>
        <begin position="131"/>
        <end position="154"/>
    </location>
</feature>
<evidence type="ECO:0000256" key="4">
    <source>
        <dbReference type="ARBA" id="ARBA00022475"/>
    </source>
</evidence>
<comment type="subcellular location">
    <subcellularLocation>
        <location evidence="1">Cell membrane</location>
        <topology evidence="1">Multi-pass membrane protein</topology>
    </subcellularLocation>
</comment>
<evidence type="ECO:0000256" key="6">
    <source>
        <dbReference type="ARBA" id="ARBA00022989"/>
    </source>
</evidence>
<organism evidence="9 10">
    <name type="scientific">Methanoculleus oceani</name>
    <dbReference type="NCBI Taxonomy" id="2184756"/>
    <lineage>
        <taxon>Archaea</taxon>
        <taxon>Methanobacteriati</taxon>
        <taxon>Methanobacteriota</taxon>
        <taxon>Stenosarchaea group</taxon>
        <taxon>Methanomicrobia</taxon>
        <taxon>Methanomicrobiales</taxon>
        <taxon>Methanomicrobiaceae</taxon>
        <taxon>Methanoculleus</taxon>
    </lineage>
</organism>
<evidence type="ECO:0000256" key="8">
    <source>
        <dbReference type="SAM" id="Phobius"/>
    </source>
</evidence>
<keyword evidence="4" id="KW-1003">Cell membrane</keyword>
<dbReference type="InterPro" id="IPR034294">
    <property type="entry name" value="Aquaporin_transptr"/>
</dbReference>
<protein>
    <submittedName>
        <fullName evidence="9">Aquaporin Z</fullName>
    </submittedName>
</protein>
<keyword evidence="7 8" id="KW-0472">Membrane</keyword>
<keyword evidence="3" id="KW-0813">Transport</keyword>
<sequence length="245" mass="24909">MAANGMKKYAAEMFGTFALVLIGVGSAVLAGSVVGNLGVALAFGLALLAMVYAIGDVSGCHINPAVTVGVLTAGKMPAREALIYIVAQCIGAIIAAGVILAIAVGNPSYSLAVDGLGQNGYGALSPGGYSLASGFLVEVVMTLLFVFVILAVTGIEELKTFAALPIGLALSMVHIVMIPVTNASVNPARSLGPAVFVGGEALMQLWLFWVAPIIGAVLAAVLWRYVLVTGITRPVAVAKPAKTER</sequence>
<dbReference type="InterPro" id="IPR022357">
    <property type="entry name" value="MIP_CS"/>
</dbReference>
<evidence type="ECO:0000313" key="9">
    <source>
        <dbReference type="EMBL" id="MCM2466970.1"/>
    </source>
</evidence>
<proteinExistence type="inferred from homology"/>
<evidence type="ECO:0000256" key="7">
    <source>
        <dbReference type="ARBA" id="ARBA00023136"/>
    </source>
</evidence>
<evidence type="ECO:0000256" key="2">
    <source>
        <dbReference type="ARBA" id="ARBA00006175"/>
    </source>
</evidence>
<dbReference type="NCBIfam" id="NF003838">
    <property type="entry name" value="PRK05420.1"/>
    <property type="match status" value="1"/>
</dbReference>
<keyword evidence="6 8" id="KW-1133">Transmembrane helix</keyword>
<evidence type="ECO:0000256" key="1">
    <source>
        <dbReference type="ARBA" id="ARBA00004651"/>
    </source>
</evidence>
<dbReference type="PROSITE" id="PS00221">
    <property type="entry name" value="MIP"/>
    <property type="match status" value="1"/>
</dbReference>
<dbReference type="InterPro" id="IPR000425">
    <property type="entry name" value="MIP"/>
</dbReference>
<name>A0ABD4TF25_9EURY</name>
<gene>
    <name evidence="9" type="ORF">DIC75_11760</name>
</gene>
<dbReference type="SUPFAM" id="SSF81338">
    <property type="entry name" value="Aquaporin-like"/>
    <property type="match status" value="1"/>
</dbReference>
<keyword evidence="5 8" id="KW-0812">Transmembrane</keyword>
<comment type="similarity">
    <text evidence="2">Belongs to the MIP/aquaporin (TC 1.A.8) family.</text>
</comment>
<feature type="transmembrane region" description="Helical" evidence="8">
    <location>
        <begin position="81"/>
        <end position="104"/>
    </location>
</feature>
<dbReference type="GO" id="GO:0005886">
    <property type="term" value="C:plasma membrane"/>
    <property type="evidence" value="ECO:0007669"/>
    <property type="project" value="UniProtKB-SubCell"/>
</dbReference>
<dbReference type="Pfam" id="PF00230">
    <property type="entry name" value="MIP"/>
    <property type="match status" value="1"/>
</dbReference>
<evidence type="ECO:0000256" key="3">
    <source>
        <dbReference type="ARBA" id="ARBA00022448"/>
    </source>
</evidence>
<evidence type="ECO:0000313" key="10">
    <source>
        <dbReference type="Proteomes" id="UP001523230"/>
    </source>
</evidence>
<feature type="transmembrane region" description="Helical" evidence="8">
    <location>
        <begin position="161"/>
        <end position="181"/>
    </location>
</feature>
<dbReference type="NCBIfam" id="TIGR00861">
    <property type="entry name" value="MIP"/>
    <property type="match status" value="1"/>
</dbReference>
<dbReference type="PANTHER" id="PTHR19139">
    <property type="entry name" value="AQUAPORIN TRANSPORTER"/>
    <property type="match status" value="1"/>
</dbReference>
<keyword evidence="10" id="KW-1185">Reference proteome</keyword>
<dbReference type="PANTHER" id="PTHR19139:SF199">
    <property type="entry name" value="MIP17260P"/>
    <property type="match status" value="1"/>
</dbReference>
<dbReference type="Proteomes" id="UP001523230">
    <property type="component" value="Unassembled WGS sequence"/>
</dbReference>
<dbReference type="AlphaFoldDB" id="A0ABD4TF25"/>
<feature type="transmembrane region" description="Helical" evidence="8">
    <location>
        <begin position="201"/>
        <end position="223"/>
    </location>
</feature>
<reference evidence="9 10" key="1">
    <citation type="submission" date="2018-05" db="EMBL/GenBank/DDBJ databases">
        <title>Isolation and characterization of genus Methanoculleus species and their viruses from deep sea marine sediment offshore southwestern Taiwan.</title>
        <authorList>
            <person name="Wei W.-H."/>
            <person name="Chen W.-C."/>
            <person name="Lai M.-C."/>
            <person name="Chen S.-C."/>
        </authorList>
    </citation>
    <scope>NUCLEOTIDE SEQUENCE [LARGE SCALE GENOMIC DNA]</scope>
    <source>
        <strain evidence="9 10">CWC-02</strain>
    </source>
</reference>
<accession>A0ABD4TF25</accession>
<feature type="transmembrane region" description="Helical" evidence="8">
    <location>
        <begin position="40"/>
        <end position="60"/>
    </location>
</feature>
<dbReference type="Gene3D" id="1.20.1080.10">
    <property type="entry name" value="Glycerol uptake facilitator protein"/>
    <property type="match status" value="1"/>
</dbReference>